<dbReference type="AlphaFoldDB" id="A0A5C4S995"/>
<dbReference type="GO" id="GO:0070813">
    <property type="term" value="P:hydrogen sulfide metabolic process"/>
    <property type="evidence" value="ECO:0007669"/>
    <property type="project" value="TreeGrafter"/>
</dbReference>
<proteinExistence type="inferred from homology"/>
<evidence type="ECO:0000256" key="2">
    <source>
        <dbReference type="ARBA" id="ARBA00006759"/>
    </source>
</evidence>
<keyword evidence="8" id="KW-1185">Reference proteome</keyword>
<dbReference type="InterPro" id="IPR036866">
    <property type="entry name" value="RibonucZ/Hydroxyglut_hydro"/>
</dbReference>
<dbReference type="GO" id="GO:0016787">
    <property type="term" value="F:hydrolase activity"/>
    <property type="evidence" value="ECO:0007669"/>
    <property type="project" value="UniProtKB-KW"/>
</dbReference>
<dbReference type="PANTHER" id="PTHR43084:SF1">
    <property type="entry name" value="PERSULFIDE DIOXYGENASE ETHE1, MITOCHONDRIAL"/>
    <property type="match status" value="1"/>
</dbReference>
<keyword evidence="5" id="KW-0862">Zinc</keyword>
<dbReference type="Proteomes" id="UP000308271">
    <property type="component" value="Unassembled WGS sequence"/>
</dbReference>
<evidence type="ECO:0000256" key="5">
    <source>
        <dbReference type="ARBA" id="ARBA00022833"/>
    </source>
</evidence>
<dbReference type="InterPro" id="IPR051682">
    <property type="entry name" value="Mito_Persulfide_Diox"/>
</dbReference>
<feature type="domain" description="Metallo-beta-lactamase" evidence="6">
    <location>
        <begin position="14"/>
        <end position="170"/>
    </location>
</feature>
<keyword evidence="4 7" id="KW-0378">Hydrolase</keyword>
<accession>A0A5C4S995</accession>
<dbReference type="InterPro" id="IPR035680">
    <property type="entry name" value="Clx_II_MBL"/>
</dbReference>
<dbReference type="SMART" id="SM00849">
    <property type="entry name" value="Lactamase_B"/>
    <property type="match status" value="1"/>
</dbReference>
<dbReference type="InterPro" id="IPR001279">
    <property type="entry name" value="Metallo-B-lactamas"/>
</dbReference>
<comment type="caution">
    <text evidence="7">The sequence shown here is derived from an EMBL/GenBank/DDBJ whole genome shotgun (WGS) entry which is preliminary data.</text>
</comment>
<dbReference type="CDD" id="cd07723">
    <property type="entry name" value="hydroxyacylglutathione_hydrolase_MBL-fold"/>
    <property type="match status" value="1"/>
</dbReference>
<evidence type="ECO:0000259" key="6">
    <source>
        <dbReference type="SMART" id="SM00849"/>
    </source>
</evidence>
<comment type="similarity">
    <text evidence="2">Belongs to the metallo-beta-lactamase superfamily. Glyoxalase II family.</text>
</comment>
<dbReference type="OrthoDB" id="9802248at2"/>
<name>A0A5C4S995_CHLTI</name>
<gene>
    <name evidence="7" type="ORF">FGF66_01930</name>
</gene>
<dbReference type="RefSeq" id="WP_139456019.1">
    <property type="nucleotide sequence ID" value="NZ_VDCH01000002.1"/>
</dbReference>
<evidence type="ECO:0000256" key="4">
    <source>
        <dbReference type="ARBA" id="ARBA00022801"/>
    </source>
</evidence>
<comment type="cofactor">
    <cofactor evidence="1">
        <name>Zn(2+)</name>
        <dbReference type="ChEBI" id="CHEBI:29105"/>
    </cofactor>
</comment>
<dbReference type="GO" id="GO:0046872">
    <property type="term" value="F:metal ion binding"/>
    <property type="evidence" value="ECO:0007669"/>
    <property type="project" value="UniProtKB-KW"/>
</dbReference>
<dbReference type="Pfam" id="PF00753">
    <property type="entry name" value="Lactamase_B"/>
    <property type="match status" value="1"/>
</dbReference>
<sequence length="215" mass="23210">MSVQVEQIRTGGDRNFGYLCSDEATGEAFAVDPSYSPEAVVDAAARRGWRLVHAFCTHGHGDHTNGNEAFERLTGLRVLLFGDRDARSGIEVAHGARFPLGEGGVEVIQTPGHTPDSICLLAGDALFTGDTLFVGKVGGTWSEADARQECHSLHERLMTLPEATRVFAGHDYGVAPSSSIGREKTTNPFLLQPDVESFIDLKNNWAAYKKAHGIS</sequence>
<dbReference type="PANTHER" id="PTHR43084">
    <property type="entry name" value="PERSULFIDE DIOXYGENASE ETHE1"/>
    <property type="match status" value="1"/>
</dbReference>
<dbReference type="SUPFAM" id="SSF56281">
    <property type="entry name" value="Metallo-hydrolase/oxidoreductase"/>
    <property type="match status" value="1"/>
</dbReference>
<evidence type="ECO:0000256" key="1">
    <source>
        <dbReference type="ARBA" id="ARBA00001947"/>
    </source>
</evidence>
<evidence type="ECO:0000256" key="3">
    <source>
        <dbReference type="ARBA" id="ARBA00022723"/>
    </source>
</evidence>
<protein>
    <submittedName>
        <fullName evidence="7">MBL fold metallo-hydrolase</fullName>
    </submittedName>
</protein>
<dbReference type="EMBL" id="VDCH01000002">
    <property type="protein sequence ID" value="TNJ40074.1"/>
    <property type="molecule type" value="Genomic_DNA"/>
</dbReference>
<dbReference type="GO" id="GO:0006749">
    <property type="term" value="P:glutathione metabolic process"/>
    <property type="evidence" value="ECO:0007669"/>
    <property type="project" value="TreeGrafter"/>
</dbReference>
<evidence type="ECO:0000313" key="7">
    <source>
        <dbReference type="EMBL" id="TNJ40074.1"/>
    </source>
</evidence>
<organism evidence="7 8">
    <name type="scientific">Chlorobaculum thiosulfatiphilum</name>
    <name type="common">Chlorobium limicola f.sp. thiosulfatophilum</name>
    <dbReference type="NCBI Taxonomy" id="115852"/>
    <lineage>
        <taxon>Bacteria</taxon>
        <taxon>Pseudomonadati</taxon>
        <taxon>Chlorobiota</taxon>
        <taxon>Chlorobiia</taxon>
        <taxon>Chlorobiales</taxon>
        <taxon>Chlorobiaceae</taxon>
        <taxon>Chlorobaculum</taxon>
    </lineage>
</organism>
<evidence type="ECO:0000313" key="8">
    <source>
        <dbReference type="Proteomes" id="UP000308271"/>
    </source>
</evidence>
<reference evidence="7 8" key="1">
    <citation type="submission" date="2019-05" db="EMBL/GenBank/DDBJ databases">
        <title>Draft Whole-Genome sequence of the green sulfur bacterium Chlorobaculum thiosulfatiphilum DSM 249.</title>
        <authorList>
            <person name="Meyer T.E."/>
            <person name="Kyndt J.A."/>
        </authorList>
    </citation>
    <scope>NUCLEOTIDE SEQUENCE [LARGE SCALE GENOMIC DNA]</scope>
    <source>
        <strain evidence="7 8">DSM 249</strain>
    </source>
</reference>
<dbReference type="GO" id="GO:0050313">
    <property type="term" value="F:sulfur dioxygenase activity"/>
    <property type="evidence" value="ECO:0007669"/>
    <property type="project" value="TreeGrafter"/>
</dbReference>
<dbReference type="Gene3D" id="3.60.15.10">
    <property type="entry name" value="Ribonuclease Z/Hydroxyacylglutathione hydrolase-like"/>
    <property type="match status" value="1"/>
</dbReference>
<keyword evidence="3" id="KW-0479">Metal-binding</keyword>